<dbReference type="GO" id="GO:0006355">
    <property type="term" value="P:regulation of DNA-templated transcription"/>
    <property type="evidence" value="ECO:0007669"/>
    <property type="project" value="InterPro"/>
</dbReference>
<dbReference type="EMBL" id="VCEA01010746">
    <property type="protein sequence ID" value="KAB0337274.1"/>
    <property type="molecule type" value="Genomic_DNA"/>
</dbReference>
<dbReference type="PROSITE" id="PS50805">
    <property type="entry name" value="KRAB"/>
    <property type="match status" value="1"/>
</dbReference>
<dbReference type="SUPFAM" id="SSF109640">
    <property type="entry name" value="KRAB domain (Kruppel-associated box)"/>
    <property type="match status" value="1"/>
</dbReference>
<dbReference type="AlphaFoldDB" id="A0A5N3UKW6"/>
<reference evidence="2 3" key="1">
    <citation type="submission" date="2019-06" db="EMBL/GenBank/DDBJ databases">
        <title>Discovery of a novel chromosome fission-fusion reversal in muntjac.</title>
        <authorList>
            <person name="Mudd A.B."/>
            <person name="Bredeson J.V."/>
            <person name="Baum R."/>
            <person name="Hockemeyer D."/>
            <person name="Rokhsar D.S."/>
        </authorList>
    </citation>
    <scope>NUCLEOTIDE SEQUENCE [LARGE SCALE GENOMIC DNA]</scope>
    <source>
        <strain evidence="2">UTSW_UCB_Mm</strain>
        <tissue evidence="2">Fibroblast cell line</tissue>
    </source>
</reference>
<feature type="domain" description="KRAB" evidence="1">
    <location>
        <begin position="19"/>
        <end position="89"/>
    </location>
</feature>
<protein>
    <recommendedName>
        <fullName evidence="1">KRAB domain-containing protein</fullName>
    </recommendedName>
</protein>
<dbReference type="SMART" id="SM00349">
    <property type="entry name" value="KRAB"/>
    <property type="match status" value="1"/>
</dbReference>
<proteinExistence type="predicted"/>
<dbReference type="PANTHER" id="PTHR23232:SF163">
    <property type="entry name" value="ZINC FINGER PROTEIN 589"/>
    <property type="match status" value="1"/>
</dbReference>
<keyword evidence="3" id="KW-1185">Reference proteome</keyword>
<sequence>MLKDYCVKNIFCNTSQGRLTFRDVAIDFTQEEWECLDLGQRELYKDVMLENYGNLASLGLVSKLDLIASLEQLKDPRNIRRLETTAIYPEHQSFSISPSNEYSEPISFRMDFIKRLLSYSSLSAIRVVSSVHLRL</sequence>
<dbReference type="Proteomes" id="UP000326458">
    <property type="component" value="Unassembled WGS sequence"/>
</dbReference>
<evidence type="ECO:0000259" key="1">
    <source>
        <dbReference type="PROSITE" id="PS50805"/>
    </source>
</evidence>
<dbReference type="PANTHER" id="PTHR23232">
    <property type="entry name" value="KRAB DOMAIN C2H2 ZINC FINGER"/>
    <property type="match status" value="1"/>
</dbReference>
<accession>A0A5N3UKW6</accession>
<evidence type="ECO:0000313" key="2">
    <source>
        <dbReference type="EMBL" id="KAB0337274.1"/>
    </source>
</evidence>
<dbReference type="InterPro" id="IPR036051">
    <property type="entry name" value="KRAB_dom_sf"/>
</dbReference>
<dbReference type="CDD" id="cd07765">
    <property type="entry name" value="KRAB_A-box"/>
    <property type="match status" value="1"/>
</dbReference>
<evidence type="ECO:0000313" key="3">
    <source>
        <dbReference type="Proteomes" id="UP000326458"/>
    </source>
</evidence>
<dbReference type="InterPro" id="IPR001909">
    <property type="entry name" value="KRAB"/>
</dbReference>
<dbReference type="Pfam" id="PF01352">
    <property type="entry name" value="KRAB"/>
    <property type="match status" value="1"/>
</dbReference>
<gene>
    <name evidence="2" type="ORF">FD754_025279</name>
</gene>
<organism evidence="2 3">
    <name type="scientific">Muntiacus muntjak</name>
    <name type="common">Barking deer</name>
    <name type="synonym">Indian muntjac</name>
    <dbReference type="NCBI Taxonomy" id="9888"/>
    <lineage>
        <taxon>Eukaryota</taxon>
        <taxon>Metazoa</taxon>
        <taxon>Chordata</taxon>
        <taxon>Craniata</taxon>
        <taxon>Vertebrata</taxon>
        <taxon>Euteleostomi</taxon>
        <taxon>Mammalia</taxon>
        <taxon>Eutheria</taxon>
        <taxon>Laurasiatheria</taxon>
        <taxon>Artiodactyla</taxon>
        <taxon>Ruminantia</taxon>
        <taxon>Pecora</taxon>
        <taxon>Cervidae</taxon>
        <taxon>Muntiacinae</taxon>
        <taxon>Muntiacus</taxon>
    </lineage>
</organism>
<dbReference type="Gene3D" id="6.10.140.140">
    <property type="match status" value="1"/>
</dbReference>
<name>A0A5N3UKW6_MUNMU</name>
<comment type="caution">
    <text evidence="2">The sequence shown here is derived from an EMBL/GenBank/DDBJ whole genome shotgun (WGS) entry which is preliminary data.</text>
</comment>
<dbReference type="InterPro" id="IPR050169">
    <property type="entry name" value="Krueppel_C2H2_ZnF"/>
</dbReference>